<feature type="domain" description="Nudix hydrolase" evidence="5">
    <location>
        <begin position="10"/>
        <end position="154"/>
    </location>
</feature>
<comment type="cofactor">
    <cofactor evidence="1">
        <name>Mn(2+)</name>
        <dbReference type="ChEBI" id="CHEBI:29035"/>
    </cofactor>
</comment>
<keyword evidence="7" id="KW-1185">Reference proteome</keyword>
<dbReference type="GO" id="GO:0008893">
    <property type="term" value="F:guanosine-3',5'-bis(diphosphate) 3'-diphosphatase activity"/>
    <property type="evidence" value="ECO:0007669"/>
    <property type="project" value="TreeGrafter"/>
</dbReference>
<evidence type="ECO:0000259" key="5">
    <source>
        <dbReference type="PROSITE" id="PS51462"/>
    </source>
</evidence>
<dbReference type="CDD" id="cd03671">
    <property type="entry name" value="NUDIX_Ap4A_hydrolase_plant_like"/>
    <property type="match status" value="1"/>
</dbReference>
<dbReference type="PROSITE" id="PS51462">
    <property type="entry name" value="NUDIX"/>
    <property type="match status" value="1"/>
</dbReference>
<dbReference type="PANTHER" id="PTHR11839:SF22">
    <property type="entry name" value="NUDIX HYDROLASE 26, CHLOROPLASTIC"/>
    <property type="match status" value="1"/>
</dbReference>
<dbReference type="SUPFAM" id="SSF55811">
    <property type="entry name" value="Nudix"/>
    <property type="match status" value="1"/>
</dbReference>
<evidence type="ECO:0000313" key="7">
    <source>
        <dbReference type="Proteomes" id="UP000265431"/>
    </source>
</evidence>
<protein>
    <recommendedName>
        <fullName evidence="4">RNA pyrophosphohydrolase</fullName>
        <ecNumber evidence="4">3.6.1.-</ecNumber>
    </recommendedName>
    <alternativeName>
        <fullName evidence="4">(Di)nucleoside polyphosphate hydrolase</fullName>
    </alternativeName>
</protein>
<dbReference type="HAMAP" id="MF_00298">
    <property type="entry name" value="Nudix_RppH"/>
    <property type="match status" value="1"/>
</dbReference>
<reference evidence="6 7" key="1">
    <citation type="submission" date="2018-08" db="EMBL/GenBank/DDBJ databases">
        <title>Henriciella mobilis sp. nov., isolated from seawater.</title>
        <authorList>
            <person name="Cheng H."/>
            <person name="Wu Y.-H."/>
            <person name="Xu X.-W."/>
            <person name="Guo L.-L."/>
        </authorList>
    </citation>
    <scope>NUCLEOTIDE SEQUENCE [LARGE SCALE GENOMIC DNA]</scope>
    <source>
        <strain evidence="6 7">CCUG66934</strain>
    </source>
</reference>
<comment type="function">
    <text evidence="4">Accelerates the degradation of transcripts by removing pyrophosphate from the 5'-end of triphosphorylated RNA, leading to a more labile monophosphorylated state that can stimulate subsequent ribonuclease cleavage.</text>
</comment>
<organism evidence="6 7">
    <name type="scientific">Henriciella barbarensis</name>
    <dbReference type="NCBI Taxonomy" id="86342"/>
    <lineage>
        <taxon>Bacteria</taxon>
        <taxon>Pseudomonadati</taxon>
        <taxon>Pseudomonadota</taxon>
        <taxon>Alphaproteobacteria</taxon>
        <taxon>Hyphomonadales</taxon>
        <taxon>Hyphomonadaceae</taxon>
        <taxon>Henriciella</taxon>
    </lineage>
</organism>
<keyword evidence="3 4" id="KW-0378">Hydrolase</keyword>
<feature type="short sequence motif" description="Nudix box" evidence="4">
    <location>
        <begin position="45"/>
        <end position="66"/>
    </location>
</feature>
<dbReference type="PANTHER" id="PTHR11839">
    <property type="entry name" value="UDP/ADP-SUGAR PYROPHOSPHATASE"/>
    <property type="match status" value="1"/>
</dbReference>
<dbReference type="EC" id="3.6.1.-" evidence="4"/>
<dbReference type="InterPro" id="IPR000086">
    <property type="entry name" value="NUDIX_hydrolase_dom"/>
</dbReference>
<dbReference type="GO" id="GO:0019693">
    <property type="term" value="P:ribose phosphate metabolic process"/>
    <property type="evidence" value="ECO:0007669"/>
    <property type="project" value="TreeGrafter"/>
</dbReference>
<evidence type="ECO:0000256" key="1">
    <source>
        <dbReference type="ARBA" id="ARBA00001936"/>
    </source>
</evidence>
<dbReference type="NCBIfam" id="NF001936">
    <property type="entry name" value="PRK00714.1-3"/>
    <property type="match status" value="1"/>
</dbReference>
<comment type="cofactor">
    <cofactor evidence="4">
        <name>a divalent metal cation</name>
        <dbReference type="ChEBI" id="CHEBI:60240"/>
    </cofactor>
</comment>
<dbReference type="InterPro" id="IPR020084">
    <property type="entry name" value="NUDIX_hydrolase_CS"/>
</dbReference>
<dbReference type="InterPro" id="IPR015797">
    <property type="entry name" value="NUDIX_hydrolase-like_dom_sf"/>
</dbReference>
<dbReference type="AlphaFoldDB" id="A0A399R1S4"/>
<dbReference type="NCBIfam" id="NF001937">
    <property type="entry name" value="PRK00714.1-4"/>
    <property type="match status" value="1"/>
</dbReference>
<dbReference type="InterPro" id="IPR022927">
    <property type="entry name" value="RppH"/>
</dbReference>
<dbReference type="GO" id="GO:0006753">
    <property type="term" value="P:nucleoside phosphate metabolic process"/>
    <property type="evidence" value="ECO:0007669"/>
    <property type="project" value="TreeGrafter"/>
</dbReference>
<evidence type="ECO:0000256" key="2">
    <source>
        <dbReference type="ARBA" id="ARBA00001946"/>
    </source>
</evidence>
<accession>A0A399R1S4</accession>
<comment type="cofactor">
    <cofactor evidence="2">
        <name>Mg(2+)</name>
        <dbReference type="ChEBI" id="CHEBI:18420"/>
    </cofactor>
</comment>
<dbReference type="OrthoDB" id="9816040at2"/>
<dbReference type="Proteomes" id="UP000265431">
    <property type="component" value="Unassembled WGS sequence"/>
</dbReference>
<dbReference type="PRINTS" id="PR00502">
    <property type="entry name" value="NUDIXFAMILY"/>
</dbReference>
<dbReference type="EMBL" id="QWGB01000005">
    <property type="protein sequence ID" value="RIJ24165.1"/>
    <property type="molecule type" value="Genomic_DNA"/>
</dbReference>
<proteinExistence type="inferred from homology"/>
<sequence length="174" mass="19992">MTIQTPDPSLYRPNVGLVLFSSTGYIFLGRRINGRGAFQWQMPQGGIDDGETPHDAALRELEEEVGVSDKLVDVLEETSDWLFYEFPAEVRRRMPGAFIGQRQKWFALRFKGSDSDIRLDRHTPEFDAWRWARLSEAPSAIVPFKRPVYQAVAERFQPWAGENFAIERKAGEMP</sequence>
<dbReference type="Pfam" id="PF00293">
    <property type="entry name" value="NUDIX"/>
    <property type="match status" value="1"/>
</dbReference>
<dbReference type="InterPro" id="IPR020476">
    <property type="entry name" value="Nudix_hydrolase"/>
</dbReference>
<dbReference type="GO" id="GO:0034432">
    <property type="term" value="F:bis(5'-adenosyl)-pentaphosphatase activity"/>
    <property type="evidence" value="ECO:0007669"/>
    <property type="project" value="TreeGrafter"/>
</dbReference>
<dbReference type="Gene3D" id="3.90.79.10">
    <property type="entry name" value="Nucleoside Triphosphate Pyrophosphohydrolase"/>
    <property type="match status" value="1"/>
</dbReference>
<evidence type="ECO:0000256" key="3">
    <source>
        <dbReference type="ARBA" id="ARBA00022801"/>
    </source>
</evidence>
<name>A0A399R1S4_9PROT</name>
<gene>
    <name evidence="4" type="primary">rppH</name>
    <name evidence="4" type="synonym">nudH</name>
    <name evidence="6" type="ORF">D1224_07970</name>
</gene>
<dbReference type="PROSITE" id="PS00893">
    <property type="entry name" value="NUDIX_BOX"/>
    <property type="match status" value="1"/>
</dbReference>
<dbReference type="NCBIfam" id="NF001938">
    <property type="entry name" value="PRK00714.1-5"/>
    <property type="match status" value="1"/>
</dbReference>
<evidence type="ECO:0000313" key="6">
    <source>
        <dbReference type="EMBL" id="RIJ24165.1"/>
    </source>
</evidence>
<evidence type="ECO:0000256" key="4">
    <source>
        <dbReference type="HAMAP-Rule" id="MF_00298"/>
    </source>
</evidence>
<comment type="similarity">
    <text evidence="4">Belongs to the Nudix hydrolase family. RppH subfamily.</text>
</comment>
<comment type="caution">
    <text evidence="6">The sequence shown here is derived from an EMBL/GenBank/DDBJ whole genome shotgun (WGS) entry which is preliminary data.</text>
</comment>